<proteinExistence type="predicted"/>
<comment type="caution">
    <text evidence="3">The sequence shown here is derived from an EMBL/GenBank/DDBJ whole genome shotgun (WGS) entry which is preliminary data.</text>
</comment>
<dbReference type="EMBL" id="JAUCGM010000100">
    <property type="protein sequence ID" value="MDM8562265.1"/>
    <property type="molecule type" value="Genomic_DNA"/>
</dbReference>
<dbReference type="PANTHER" id="PTHR30270:SF0">
    <property type="entry name" value="THIAMINE-MONOPHOSPHATE KINASE"/>
    <property type="match status" value="1"/>
</dbReference>
<evidence type="ECO:0000313" key="4">
    <source>
        <dbReference type="Proteomes" id="UP001171945"/>
    </source>
</evidence>
<dbReference type="PANTHER" id="PTHR30270">
    <property type="entry name" value="THIAMINE-MONOPHOSPHATE KINASE"/>
    <property type="match status" value="1"/>
</dbReference>
<keyword evidence="4" id="KW-1185">Reference proteome</keyword>
<dbReference type="Pfam" id="PF00586">
    <property type="entry name" value="AIRS"/>
    <property type="match status" value="1"/>
</dbReference>
<dbReference type="Gene3D" id="3.30.1330.10">
    <property type="entry name" value="PurM-like, N-terminal domain"/>
    <property type="match status" value="1"/>
</dbReference>
<dbReference type="Proteomes" id="UP001171945">
    <property type="component" value="Unassembled WGS sequence"/>
</dbReference>
<sequence>MILGIGDDAALSSVPEGMQLAIAIDTLVEGVHFPKNSSPEDIGYKALAVNLSDMAAMEPCQHFK</sequence>
<dbReference type="SUPFAM" id="SSF55326">
    <property type="entry name" value="PurM N-terminal domain-like"/>
    <property type="match status" value="1"/>
</dbReference>
<evidence type="ECO:0000259" key="2">
    <source>
        <dbReference type="Pfam" id="PF00586"/>
    </source>
</evidence>
<accession>A0ABT7VRG8</accession>
<dbReference type="InterPro" id="IPR006283">
    <property type="entry name" value="ThiL-like"/>
</dbReference>
<dbReference type="InterPro" id="IPR036921">
    <property type="entry name" value="PurM-like_N_sf"/>
</dbReference>
<evidence type="ECO:0000313" key="3">
    <source>
        <dbReference type="EMBL" id="MDM8562265.1"/>
    </source>
</evidence>
<reference evidence="3" key="1">
    <citation type="submission" date="2023-06" db="EMBL/GenBank/DDBJ databases">
        <title>Uncultivated large filamentous bacteria from sulfidic sediments reveal new species and different genomic features in energy metabolism and defense.</title>
        <authorList>
            <person name="Fonseca A."/>
        </authorList>
    </citation>
    <scope>NUCLEOTIDE SEQUENCE</scope>
    <source>
        <strain evidence="3">HSG4</strain>
    </source>
</reference>
<organism evidence="3 4">
    <name type="scientific">Candidatus Marithioploca araucensis</name>
    <dbReference type="NCBI Taxonomy" id="70273"/>
    <lineage>
        <taxon>Bacteria</taxon>
        <taxon>Pseudomonadati</taxon>
        <taxon>Pseudomonadota</taxon>
        <taxon>Gammaproteobacteria</taxon>
        <taxon>Thiotrichales</taxon>
        <taxon>Thiotrichaceae</taxon>
        <taxon>Candidatus Marithioploca</taxon>
    </lineage>
</organism>
<name>A0ABT7VRG8_9GAMM</name>
<evidence type="ECO:0000256" key="1">
    <source>
        <dbReference type="ARBA" id="ARBA00022977"/>
    </source>
</evidence>
<gene>
    <name evidence="3" type="ORF">QUF54_02810</name>
</gene>
<protein>
    <submittedName>
        <fullName evidence="3">AIR synthase related protein</fullName>
    </submittedName>
</protein>
<feature type="domain" description="PurM-like N-terminal" evidence="2">
    <location>
        <begin position="6"/>
        <end position="57"/>
    </location>
</feature>
<dbReference type="InterPro" id="IPR016188">
    <property type="entry name" value="PurM-like_N"/>
</dbReference>
<keyword evidence="1" id="KW-0784">Thiamine biosynthesis</keyword>